<evidence type="ECO:0000256" key="4">
    <source>
        <dbReference type="ARBA" id="ARBA00022485"/>
    </source>
</evidence>
<keyword evidence="4" id="KW-0004">4Fe-4S</keyword>
<proteinExistence type="inferred from homology"/>
<dbReference type="EMBL" id="QYAZ01000001">
    <property type="protein sequence ID" value="KAB8124742.1"/>
    <property type="molecule type" value="Genomic_DNA"/>
</dbReference>
<dbReference type="SUPFAM" id="SSF56770">
    <property type="entry name" value="HydA/Nqo6-like"/>
    <property type="match status" value="1"/>
</dbReference>
<organism evidence="10 11">
    <name type="scientific">Komagataeibacter medellinensis</name>
    <dbReference type="NCBI Taxonomy" id="1177712"/>
    <lineage>
        <taxon>Bacteria</taxon>
        <taxon>Pseudomonadati</taxon>
        <taxon>Pseudomonadota</taxon>
        <taxon>Alphaproteobacteria</taxon>
        <taxon>Acetobacterales</taxon>
        <taxon>Acetobacteraceae</taxon>
        <taxon>Komagataeibacter</taxon>
    </lineage>
</organism>
<dbReference type="PANTHER" id="PTHR42989">
    <property type="entry name" value="HYDROGENASE-4 COMPONENT I"/>
    <property type="match status" value="1"/>
</dbReference>
<comment type="caution">
    <text evidence="10">The sequence shown here is derived from an EMBL/GenBank/DDBJ whole genome shotgun (WGS) entry which is preliminary data.</text>
</comment>
<keyword evidence="3" id="KW-1003">Cell membrane</keyword>
<dbReference type="Gene3D" id="3.40.50.12280">
    <property type="match status" value="1"/>
</dbReference>
<dbReference type="InterPro" id="IPR006137">
    <property type="entry name" value="NADH_UbQ_OxRdtase-like_20kDa"/>
</dbReference>
<dbReference type="Pfam" id="PF01058">
    <property type="entry name" value="Oxidored_q6"/>
    <property type="match status" value="1"/>
</dbReference>
<dbReference type="Proteomes" id="UP000427842">
    <property type="component" value="Unassembled WGS sequence"/>
</dbReference>
<keyword evidence="6" id="KW-0408">Iron</keyword>
<evidence type="ECO:0000256" key="6">
    <source>
        <dbReference type="ARBA" id="ARBA00023004"/>
    </source>
</evidence>
<evidence type="ECO:0000256" key="1">
    <source>
        <dbReference type="ARBA" id="ARBA00001966"/>
    </source>
</evidence>
<sequence length="152" mass="15874">MAYLHLFWPEGAVLPRMRALDIFHMDTGGCTGCGLELRAVSRALEAATAPIRFVSTPRQAALLLLTGSLGVDMAPVVEQAWQAMPGPRLLAIVGDCAVDGGLFTPNYAVLGGVGARAQASLSLPGCPPPPTMIVQALVSWCGEQADSRPHPA</sequence>
<evidence type="ECO:0000256" key="5">
    <source>
        <dbReference type="ARBA" id="ARBA00022723"/>
    </source>
</evidence>
<evidence type="ECO:0000256" key="3">
    <source>
        <dbReference type="ARBA" id="ARBA00022475"/>
    </source>
</evidence>
<protein>
    <submittedName>
        <fullName evidence="10">Formate hydrogenlyase</fullName>
    </submittedName>
</protein>
<evidence type="ECO:0000259" key="9">
    <source>
        <dbReference type="Pfam" id="PF01058"/>
    </source>
</evidence>
<evidence type="ECO:0000256" key="2">
    <source>
        <dbReference type="ARBA" id="ARBA00009173"/>
    </source>
</evidence>
<keyword evidence="8" id="KW-0472">Membrane</keyword>
<comment type="similarity">
    <text evidence="2">Belongs to the complex I 20 kDa subunit family.</text>
</comment>
<feature type="domain" description="NADH:ubiquinone oxidoreductase-like 20kDa subunit" evidence="9">
    <location>
        <begin position="30"/>
        <end position="138"/>
    </location>
</feature>
<accession>A0ABQ6VX14</accession>
<name>A0ABQ6VX14_9PROT</name>
<reference evidence="10 11" key="1">
    <citation type="submission" date="2018-09" db="EMBL/GenBank/DDBJ databases">
        <title>Genome sequence and characterization of the bcs clusters for the production of nanocellulose from the low pH resistant strain Komagataeibacter medellinensis ID13488.</title>
        <authorList>
            <person name="Hernandez-Arriaga A.M."/>
            <person name="Del Cerro C."/>
            <person name="Urbina L."/>
            <person name="Eceiza A."/>
            <person name="Retegi A."/>
            <person name="Prieto M.A."/>
        </authorList>
    </citation>
    <scope>NUCLEOTIDE SEQUENCE [LARGE SCALE GENOMIC DNA]</scope>
    <source>
        <strain evidence="10 11">ID13488</strain>
    </source>
</reference>
<keyword evidence="7" id="KW-0411">Iron-sulfur</keyword>
<dbReference type="InterPro" id="IPR052375">
    <property type="entry name" value="Complex_I_20kDa-like"/>
</dbReference>
<keyword evidence="11" id="KW-1185">Reference proteome</keyword>
<keyword evidence="5" id="KW-0479">Metal-binding</keyword>
<evidence type="ECO:0000313" key="11">
    <source>
        <dbReference type="Proteomes" id="UP000427842"/>
    </source>
</evidence>
<evidence type="ECO:0000313" key="10">
    <source>
        <dbReference type="EMBL" id="KAB8124742.1"/>
    </source>
</evidence>
<comment type="cofactor">
    <cofactor evidence="1">
        <name>[4Fe-4S] cluster</name>
        <dbReference type="ChEBI" id="CHEBI:49883"/>
    </cofactor>
</comment>
<evidence type="ECO:0000256" key="7">
    <source>
        <dbReference type="ARBA" id="ARBA00023014"/>
    </source>
</evidence>
<gene>
    <name evidence="10" type="ORF">D3W54_11735</name>
</gene>
<dbReference type="PANTHER" id="PTHR42989:SF1">
    <property type="entry name" value="FORMATE HYDROGENLYASE SUBUNIT 7-RELATED"/>
    <property type="match status" value="1"/>
</dbReference>
<dbReference type="RefSeq" id="WP_014104948.1">
    <property type="nucleotide sequence ID" value="NZ_QYAZ01000001.1"/>
</dbReference>
<evidence type="ECO:0000256" key="8">
    <source>
        <dbReference type="ARBA" id="ARBA00023136"/>
    </source>
</evidence>